<reference evidence="3" key="1">
    <citation type="journal article" date="2014" name="Proc. Natl. Acad. Sci. U.S.A.">
        <title>Extensive sampling of basidiomycete genomes demonstrates inadequacy of the white-rot/brown-rot paradigm for wood decay fungi.</title>
        <authorList>
            <person name="Riley R."/>
            <person name="Salamov A.A."/>
            <person name="Brown D.W."/>
            <person name="Nagy L.G."/>
            <person name="Floudas D."/>
            <person name="Held B.W."/>
            <person name="Levasseur A."/>
            <person name="Lombard V."/>
            <person name="Morin E."/>
            <person name="Otillar R."/>
            <person name="Lindquist E.A."/>
            <person name="Sun H."/>
            <person name="LaButti K.M."/>
            <person name="Schmutz J."/>
            <person name="Jabbour D."/>
            <person name="Luo H."/>
            <person name="Baker S.E."/>
            <person name="Pisabarro A.G."/>
            <person name="Walton J.D."/>
            <person name="Blanchette R.A."/>
            <person name="Henrissat B."/>
            <person name="Martin F."/>
            <person name="Cullen D."/>
            <person name="Hibbett D.S."/>
            <person name="Grigoriev I.V."/>
        </authorList>
    </citation>
    <scope>NUCLEOTIDE SEQUENCE [LARGE SCALE GENOMIC DNA]</scope>
    <source>
        <strain evidence="3">CBS 339.88</strain>
    </source>
</reference>
<feature type="chain" id="PRO_5001646106" evidence="1">
    <location>
        <begin position="21"/>
        <end position="60"/>
    </location>
</feature>
<evidence type="ECO:0000256" key="1">
    <source>
        <dbReference type="SAM" id="SignalP"/>
    </source>
</evidence>
<dbReference type="AlphaFoldDB" id="A0A067SSK8"/>
<evidence type="ECO:0000313" key="2">
    <source>
        <dbReference type="EMBL" id="KDR70674.1"/>
    </source>
</evidence>
<feature type="signal peptide" evidence="1">
    <location>
        <begin position="1"/>
        <end position="20"/>
    </location>
</feature>
<protein>
    <submittedName>
        <fullName evidence="2">Uncharacterized protein</fullName>
    </submittedName>
</protein>
<dbReference type="HOGENOM" id="CLU_2941897_0_0_1"/>
<name>A0A067SSK8_GALM3</name>
<accession>A0A067SSK8</accession>
<organism evidence="2 3">
    <name type="scientific">Galerina marginata (strain CBS 339.88)</name>
    <dbReference type="NCBI Taxonomy" id="685588"/>
    <lineage>
        <taxon>Eukaryota</taxon>
        <taxon>Fungi</taxon>
        <taxon>Dikarya</taxon>
        <taxon>Basidiomycota</taxon>
        <taxon>Agaricomycotina</taxon>
        <taxon>Agaricomycetes</taxon>
        <taxon>Agaricomycetidae</taxon>
        <taxon>Agaricales</taxon>
        <taxon>Agaricineae</taxon>
        <taxon>Strophariaceae</taxon>
        <taxon>Galerina</taxon>
    </lineage>
</organism>
<gene>
    <name evidence="2" type="ORF">GALMADRAFT_880800</name>
</gene>
<dbReference type="EMBL" id="KL142396">
    <property type="protein sequence ID" value="KDR70674.1"/>
    <property type="molecule type" value="Genomic_DNA"/>
</dbReference>
<proteinExistence type="predicted"/>
<dbReference type="Proteomes" id="UP000027222">
    <property type="component" value="Unassembled WGS sequence"/>
</dbReference>
<evidence type="ECO:0000313" key="3">
    <source>
        <dbReference type="Proteomes" id="UP000027222"/>
    </source>
</evidence>
<keyword evidence="3" id="KW-1185">Reference proteome</keyword>
<sequence length="60" mass="6307">MRAFKSIIFIVVTAAVGSRSQSMCKLMGTSVPLTVCSEFCEVAVAPFGTCPSGQTCCLLQ</sequence>
<keyword evidence="1" id="KW-0732">Signal</keyword>